<accession>A0AAD5KD46</accession>
<keyword evidence="1" id="KW-0472">Membrane</keyword>
<protein>
    <submittedName>
        <fullName evidence="2">Uncharacterized protein</fullName>
    </submittedName>
</protein>
<dbReference type="EMBL" id="JAIXMP010000010">
    <property type="protein sequence ID" value="KAI9266853.1"/>
    <property type="molecule type" value="Genomic_DNA"/>
</dbReference>
<proteinExistence type="predicted"/>
<evidence type="ECO:0000313" key="3">
    <source>
        <dbReference type="Proteomes" id="UP001209540"/>
    </source>
</evidence>
<gene>
    <name evidence="2" type="ORF">BDA99DRAFT_536259</name>
</gene>
<feature type="transmembrane region" description="Helical" evidence="1">
    <location>
        <begin position="26"/>
        <end position="49"/>
    </location>
</feature>
<name>A0AAD5KD46_9FUNG</name>
<reference evidence="2" key="1">
    <citation type="journal article" date="2022" name="IScience">
        <title>Evolution of zygomycete secretomes and the origins of terrestrial fungal ecologies.</title>
        <authorList>
            <person name="Chang Y."/>
            <person name="Wang Y."/>
            <person name="Mondo S."/>
            <person name="Ahrendt S."/>
            <person name="Andreopoulos W."/>
            <person name="Barry K."/>
            <person name="Beard J."/>
            <person name="Benny G.L."/>
            <person name="Blankenship S."/>
            <person name="Bonito G."/>
            <person name="Cuomo C."/>
            <person name="Desiro A."/>
            <person name="Gervers K.A."/>
            <person name="Hundley H."/>
            <person name="Kuo A."/>
            <person name="LaButti K."/>
            <person name="Lang B.F."/>
            <person name="Lipzen A."/>
            <person name="O'Donnell K."/>
            <person name="Pangilinan J."/>
            <person name="Reynolds N."/>
            <person name="Sandor L."/>
            <person name="Smith M.E."/>
            <person name="Tsang A."/>
            <person name="Grigoriev I.V."/>
            <person name="Stajich J.E."/>
            <person name="Spatafora J.W."/>
        </authorList>
    </citation>
    <scope>NUCLEOTIDE SEQUENCE</scope>
    <source>
        <strain evidence="2">RSA 2281</strain>
    </source>
</reference>
<sequence length="122" mass="14545">MHCCCNPRWKNTINTLGVCKNAIVSVYNLSIVIVVTYEMNIILCAWICIITHQVQEWRLLIYLRILIHNFFRKAPIIKCHVQQKKVYCRWYKTGPLGIWSCRCDVIYIVYKLLRELTEKKPV</sequence>
<reference evidence="2" key="2">
    <citation type="submission" date="2023-02" db="EMBL/GenBank/DDBJ databases">
        <authorList>
            <consortium name="DOE Joint Genome Institute"/>
            <person name="Mondo S.J."/>
            <person name="Chang Y."/>
            <person name="Wang Y."/>
            <person name="Ahrendt S."/>
            <person name="Andreopoulos W."/>
            <person name="Barry K."/>
            <person name="Beard J."/>
            <person name="Benny G.L."/>
            <person name="Blankenship S."/>
            <person name="Bonito G."/>
            <person name="Cuomo C."/>
            <person name="Desiro A."/>
            <person name="Gervers K.A."/>
            <person name="Hundley H."/>
            <person name="Kuo A."/>
            <person name="LaButti K."/>
            <person name="Lang B.F."/>
            <person name="Lipzen A."/>
            <person name="O'Donnell K."/>
            <person name="Pangilinan J."/>
            <person name="Reynolds N."/>
            <person name="Sandor L."/>
            <person name="Smith M.W."/>
            <person name="Tsang A."/>
            <person name="Grigoriev I.V."/>
            <person name="Stajich J.E."/>
            <person name="Spatafora J.W."/>
        </authorList>
    </citation>
    <scope>NUCLEOTIDE SEQUENCE</scope>
    <source>
        <strain evidence="2">RSA 2281</strain>
    </source>
</reference>
<keyword evidence="1" id="KW-1133">Transmembrane helix</keyword>
<keyword evidence="3" id="KW-1185">Reference proteome</keyword>
<comment type="caution">
    <text evidence="2">The sequence shown here is derived from an EMBL/GenBank/DDBJ whole genome shotgun (WGS) entry which is preliminary data.</text>
</comment>
<organism evidence="2 3">
    <name type="scientific">Phascolomyces articulosus</name>
    <dbReference type="NCBI Taxonomy" id="60185"/>
    <lineage>
        <taxon>Eukaryota</taxon>
        <taxon>Fungi</taxon>
        <taxon>Fungi incertae sedis</taxon>
        <taxon>Mucoromycota</taxon>
        <taxon>Mucoromycotina</taxon>
        <taxon>Mucoromycetes</taxon>
        <taxon>Mucorales</taxon>
        <taxon>Lichtheimiaceae</taxon>
        <taxon>Phascolomyces</taxon>
    </lineage>
</organism>
<evidence type="ECO:0000313" key="2">
    <source>
        <dbReference type="EMBL" id="KAI9266853.1"/>
    </source>
</evidence>
<dbReference type="Proteomes" id="UP001209540">
    <property type="component" value="Unassembled WGS sequence"/>
</dbReference>
<dbReference type="AlphaFoldDB" id="A0AAD5KD46"/>
<keyword evidence="1" id="KW-0812">Transmembrane</keyword>
<evidence type="ECO:0000256" key="1">
    <source>
        <dbReference type="SAM" id="Phobius"/>
    </source>
</evidence>